<evidence type="ECO:0000256" key="12">
    <source>
        <dbReference type="PIRSR" id="PIRSR602124-2"/>
    </source>
</evidence>
<feature type="binding site" evidence="12">
    <location>
        <position position="136"/>
    </location>
    <ligand>
        <name>Zn(2+)</name>
        <dbReference type="ChEBI" id="CHEBI:29105"/>
    </ligand>
</feature>
<dbReference type="Pfam" id="PF01215">
    <property type="entry name" value="COX5B"/>
    <property type="match status" value="1"/>
</dbReference>
<evidence type="ECO:0000256" key="2">
    <source>
        <dbReference type="ARBA" id="ARBA00004673"/>
    </source>
</evidence>
<organism evidence="13 14">
    <name type="scientific">Drechmeria coniospora</name>
    <name type="common">Nematophagous fungus</name>
    <name type="synonym">Meria coniospora</name>
    <dbReference type="NCBI Taxonomy" id="98403"/>
    <lineage>
        <taxon>Eukaryota</taxon>
        <taxon>Fungi</taxon>
        <taxon>Dikarya</taxon>
        <taxon>Ascomycota</taxon>
        <taxon>Pezizomycotina</taxon>
        <taxon>Sordariomycetes</taxon>
        <taxon>Hypocreomycetidae</taxon>
        <taxon>Hypocreales</taxon>
        <taxon>Ophiocordycipitaceae</taxon>
        <taxon>Drechmeria</taxon>
    </lineage>
</organism>
<dbReference type="InParanoid" id="A0A151GHL6"/>
<dbReference type="CDD" id="cd00924">
    <property type="entry name" value="Cyt_c_Oxidase_Vb"/>
    <property type="match status" value="1"/>
</dbReference>
<evidence type="ECO:0000256" key="3">
    <source>
        <dbReference type="ARBA" id="ARBA00010292"/>
    </source>
</evidence>
<keyword evidence="5" id="KW-0999">Mitochondrion inner membrane</keyword>
<dbReference type="AlphaFoldDB" id="A0A151GHL6"/>
<dbReference type="GeneID" id="63716238"/>
<evidence type="ECO:0000256" key="4">
    <source>
        <dbReference type="ARBA" id="ARBA00022723"/>
    </source>
</evidence>
<feature type="binding site" evidence="12">
    <location>
        <position position="160"/>
    </location>
    <ligand>
        <name>Zn(2+)</name>
        <dbReference type="ChEBI" id="CHEBI:29105"/>
    </ligand>
</feature>
<dbReference type="InterPro" id="IPR002124">
    <property type="entry name" value="Cyt_c_oxidase_su5b"/>
</dbReference>
<dbReference type="GO" id="GO:1990145">
    <property type="term" value="P:maintenance of translational fidelity"/>
    <property type="evidence" value="ECO:0007669"/>
    <property type="project" value="EnsemblFungi"/>
</dbReference>
<dbReference type="InterPro" id="IPR036972">
    <property type="entry name" value="Cyt_c_oxidase_su5b_sf"/>
</dbReference>
<keyword evidence="4 12" id="KW-0479">Metal-binding</keyword>
<dbReference type="FunFam" id="2.60.11.10:FF:000003">
    <property type="entry name" value="Cytochrome c oxidase subunit IV"/>
    <property type="match status" value="1"/>
</dbReference>
<dbReference type="PANTHER" id="PTHR10122:SF0">
    <property type="entry name" value="CYTOCHROME C OXIDASE SUBUNIT 5B, ISOFORM A-RELATED"/>
    <property type="match status" value="1"/>
</dbReference>
<comment type="pathway">
    <text evidence="2">Energy metabolism; oxidative phosphorylation.</text>
</comment>
<dbReference type="GO" id="GO:0004129">
    <property type="term" value="F:cytochrome-c oxidase activity"/>
    <property type="evidence" value="ECO:0007669"/>
    <property type="project" value="EnsemblFungi"/>
</dbReference>
<evidence type="ECO:0000256" key="11">
    <source>
        <dbReference type="ARBA" id="ARBA00070613"/>
    </source>
</evidence>
<protein>
    <recommendedName>
        <fullName evidence="11">Cytochrome c oxidase subunit 4, mitochondrial</fullName>
    </recommendedName>
    <alternativeName>
        <fullName evidence="10">Cytochrome c oxidase polypeptide IV</fullName>
    </alternativeName>
</protein>
<evidence type="ECO:0000313" key="13">
    <source>
        <dbReference type="EMBL" id="KYK56594.1"/>
    </source>
</evidence>
<dbReference type="EMBL" id="LAYC01000002">
    <property type="protein sequence ID" value="KYK56594.1"/>
    <property type="molecule type" value="Genomic_DNA"/>
</dbReference>
<reference evidence="13 14" key="1">
    <citation type="journal article" date="2016" name="Sci. Rep.">
        <title>Insights into Adaptations to a Near-Obligate Nematode Endoparasitic Lifestyle from the Finished Genome of Drechmeria coniospora.</title>
        <authorList>
            <person name="Zhang L."/>
            <person name="Zhou Z."/>
            <person name="Guo Q."/>
            <person name="Fokkens L."/>
            <person name="Miskei M."/>
            <person name="Pocsi I."/>
            <person name="Zhang W."/>
            <person name="Chen M."/>
            <person name="Wang L."/>
            <person name="Sun Y."/>
            <person name="Donzelli B.G."/>
            <person name="Gibson D.M."/>
            <person name="Nelson D.R."/>
            <person name="Luo J.G."/>
            <person name="Rep M."/>
            <person name="Liu H."/>
            <person name="Yang S."/>
            <person name="Wang J."/>
            <person name="Krasnoff S.B."/>
            <person name="Xu Y."/>
            <person name="Molnar I."/>
            <person name="Lin M."/>
        </authorList>
    </citation>
    <scope>NUCLEOTIDE SEQUENCE [LARGE SCALE GENOMIC DNA]</scope>
    <source>
        <strain evidence="13 14">ARSEF 6962</strain>
    </source>
</reference>
<keyword evidence="8" id="KW-0496">Mitochondrion</keyword>
<dbReference type="OrthoDB" id="10249250at2759"/>
<dbReference type="GO" id="GO:0006123">
    <property type="term" value="P:mitochondrial electron transport, cytochrome c to oxygen"/>
    <property type="evidence" value="ECO:0007669"/>
    <property type="project" value="EnsemblFungi"/>
</dbReference>
<comment type="caution">
    <text evidence="13">The sequence shown here is derived from an EMBL/GenBank/DDBJ whole genome shotgun (WGS) entry which is preliminary data.</text>
</comment>
<evidence type="ECO:0000313" key="14">
    <source>
        <dbReference type="Proteomes" id="UP000076580"/>
    </source>
</evidence>
<evidence type="ECO:0000256" key="6">
    <source>
        <dbReference type="ARBA" id="ARBA00022833"/>
    </source>
</evidence>
<sequence length="204" mass="22289">MFLQRTVLTAARRAAVAPAVTRSFATSFVRREAAKGGPSSPKGQAAALAGSSEAKIGSYKTFKEVKFEEDLLGPGAAPGTVPTDLEQATGLERLEILGKMEGVDIFDMRPLDASRLGTMENPISVRSAGEEQFAGCTGYPADSHVVHWLGLTRERPIERCPECGSVYKMDYVGPQDDHHGHHHGPEIEEPKTFADFIKPEYRYR</sequence>
<accession>A0A151GHL6</accession>
<evidence type="ECO:0000256" key="10">
    <source>
        <dbReference type="ARBA" id="ARBA00031366"/>
    </source>
</evidence>
<dbReference type="Proteomes" id="UP000076580">
    <property type="component" value="Chromosome 02"/>
</dbReference>
<proteinExistence type="inferred from homology"/>
<comment type="subcellular location">
    <subcellularLocation>
        <location evidence="1">Mitochondrion inner membrane</location>
        <topology evidence="1">Peripheral membrane protein</topology>
        <orientation evidence="1">Matrix side</orientation>
    </subcellularLocation>
</comment>
<dbReference type="PROSITE" id="PS51359">
    <property type="entry name" value="COX5B_2"/>
    <property type="match status" value="1"/>
</dbReference>
<dbReference type="Gene3D" id="2.60.11.10">
    <property type="entry name" value="Cytochrome c oxidase, subunit Vb"/>
    <property type="match status" value="1"/>
</dbReference>
<dbReference type="FunCoup" id="A0A151GHL6">
    <property type="interactions" value="397"/>
</dbReference>
<dbReference type="SUPFAM" id="SSF57802">
    <property type="entry name" value="Rubredoxin-like"/>
    <property type="match status" value="1"/>
</dbReference>
<evidence type="ECO:0000256" key="9">
    <source>
        <dbReference type="ARBA" id="ARBA00023136"/>
    </source>
</evidence>
<feature type="binding site" evidence="12">
    <location>
        <position position="144"/>
    </location>
    <ligand>
        <name>Zn(2+)</name>
        <dbReference type="ChEBI" id="CHEBI:29105"/>
    </ligand>
</feature>
<keyword evidence="9" id="KW-0472">Membrane</keyword>
<comment type="similarity">
    <text evidence="3">Belongs to the cytochrome c oxidase subunit 5B family.</text>
</comment>
<evidence type="ECO:0000256" key="1">
    <source>
        <dbReference type="ARBA" id="ARBA00004443"/>
    </source>
</evidence>
<feature type="binding site" evidence="12">
    <location>
        <position position="163"/>
    </location>
    <ligand>
        <name>Zn(2+)</name>
        <dbReference type="ChEBI" id="CHEBI:29105"/>
    </ligand>
</feature>
<keyword evidence="14" id="KW-1185">Reference proteome</keyword>
<evidence type="ECO:0000256" key="5">
    <source>
        <dbReference type="ARBA" id="ARBA00022792"/>
    </source>
</evidence>
<dbReference type="PANTHER" id="PTHR10122">
    <property type="entry name" value="CYTOCHROME C OXIDASE SUBUNIT 5B, MITOCHONDRIAL"/>
    <property type="match status" value="1"/>
</dbReference>
<evidence type="ECO:0000256" key="7">
    <source>
        <dbReference type="ARBA" id="ARBA00022946"/>
    </source>
</evidence>
<evidence type="ECO:0000256" key="8">
    <source>
        <dbReference type="ARBA" id="ARBA00023128"/>
    </source>
</evidence>
<dbReference type="RefSeq" id="XP_040655946.1">
    <property type="nucleotide sequence ID" value="XM_040800913.1"/>
</dbReference>
<dbReference type="GO" id="GO:0008270">
    <property type="term" value="F:zinc ion binding"/>
    <property type="evidence" value="ECO:0007669"/>
    <property type="project" value="EnsemblFungi"/>
</dbReference>
<dbReference type="GO" id="GO:0045277">
    <property type="term" value="C:respiratory chain complex IV"/>
    <property type="evidence" value="ECO:0007669"/>
    <property type="project" value="EnsemblFungi"/>
</dbReference>
<gene>
    <name evidence="13" type="ORF">DCS_03595</name>
</gene>
<dbReference type="STRING" id="98403.A0A151GHL6"/>
<keyword evidence="6 12" id="KW-0862">Zinc</keyword>
<dbReference type="GO" id="GO:0005743">
    <property type="term" value="C:mitochondrial inner membrane"/>
    <property type="evidence" value="ECO:0007669"/>
    <property type="project" value="UniProtKB-SubCell"/>
</dbReference>
<name>A0A151GHL6_DRECN</name>
<keyword evidence="7" id="KW-0809">Transit peptide</keyword>
<dbReference type="GO" id="GO:0033617">
    <property type="term" value="P:mitochondrial respiratory chain complex IV assembly"/>
    <property type="evidence" value="ECO:0007669"/>
    <property type="project" value="EnsemblFungi"/>
</dbReference>